<protein>
    <recommendedName>
        <fullName evidence="1">Mur ligase N-terminal catalytic domain-containing protein</fullName>
    </recommendedName>
</protein>
<dbReference type="EMBL" id="UINC01142218">
    <property type="protein sequence ID" value="SVD30421.1"/>
    <property type="molecule type" value="Genomic_DNA"/>
</dbReference>
<dbReference type="Pfam" id="PF01225">
    <property type="entry name" value="Mur_ligase"/>
    <property type="match status" value="1"/>
</dbReference>
<sequence>MNNGFSQNLSTLIQGFPVKSVQGALSRKISSIAFDSREVKDDSLFIAIQGFKYDGFRFIGDAITRGASAFITQIPIEGLLDLNLNPDEVTAICVEDCRGALAWVAAEYYGRPSEQMDVYGITGTNGKTTVT</sequence>
<dbReference type="InterPro" id="IPR000713">
    <property type="entry name" value="Mur_ligase_N"/>
</dbReference>
<gene>
    <name evidence="2" type="ORF">METZ01_LOCUS383275</name>
</gene>
<evidence type="ECO:0000313" key="2">
    <source>
        <dbReference type="EMBL" id="SVD30421.1"/>
    </source>
</evidence>
<accession>A0A382U9I8</accession>
<dbReference type="Gene3D" id="3.40.1190.10">
    <property type="entry name" value="Mur-like, catalytic domain"/>
    <property type="match status" value="1"/>
</dbReference>
<dbReference type="SUPFAM" id="SSF63418">
    <property type="entry name" value="MurE/MurF N-terminal domain"/>
    <property type="match status" value="1"/>
</dbReference>
<reference evidence="2" key="1">
    <citation type="submission" date="2018-05" db="EMBL/GenBank/DDBJ databases">
        <authorList>
            <person name="Lanie J.A."/>
            <person name="Ng W.-L."/>
            <person name="Kazmierczak K.M."/>
            <person name="Andrzejewski T.M."/>
            <person name="Davidsen T.M."/>
            <person name="Wayne K.J."/>
            <person name="Tettelin H."/>
            <person name="Glass J.I."/>
            <person name="Rusch D."/>
            <person name="Podicherti R."/>
            <person name="Tsui H.-C.T."/>
            <person name="Winkler M.E."/>
        </authorList>
    </citation>
    <scope>NUCLEOTIDE SEQUENCE</scope>
</reference>
<dbReference type="InterPro" id="IPR035911">
    <property type="entry name" value="MurE/MurF_N"/>
</dbReference>
<dbReference type="GO" id="GO:0005524">
    <property type="term" value="F:ATP binding"/>
    <property type="evidence" value="ECO:0007669"/>
    <property type="project" value="InterPro"/>
</dbReference>
<dbReference type="GO" id="GO:0016881">
    <property type="term" value="F:acid-amino acid ligase activity"/>
    <property type="evidence" value="ECO:0007669"/>
    <property type="project" value="InterPro"/>
</dbReference>
<proteinExistence type="predicted"/>
<dbReference type="SUPFAM" id="SSF53623">
    <property type="entry name" value="MurD-like peptide ligases, catalytic domain"/>
    <property type="match status" value="1"/>
</dbReference>
<feature type="domain" description="Mur ligase N-terminal catalytic" evidence="1">
    <location>
        <begin position="28"/>
        <end position="109"/>
    </location>
</feature>
<organism evidence="2">
    <name type="scientific">marine metagenome</name>
    <dbReference type="NCBI Taxonomy" id="408172"/>
    <lineage>
        <taxon>unclassified sequences</taxon>
        <taxon>metagenomes</taxon>
        <taxon>ecological metagenomes</taxon>
    </lineage>
</organism>
<dbReference type="AlphaFoldDB" id="A0A382U9I8"/>
<name>A0A382U9I8_9ZZZZ</name>
<evidence type="ECO:0000259" key="1">
    <source>
        <dbReference type="Pfam" id="PF01225"/>
    </source>
</evidence>
<dbReference type="Gene3D" id="3.40.1390.10">
    <property type="entry name" value="MurE/MurF, N-terminal domain"/>
    <property type="match status" value="1"/>
</dbReference>
<feature type="non-terminal residue" evidence="2">
    <location>
        <position position="131"/>
    </location>
</feature>
<dbReference type="PANTHER" id="PTHR23135">
    <property type="entry name" value="MUR LIGASE FAMILY MEMBER"/>
    <property type="match status" value="1"/>
</dbReference>
<dbReference type="InterPro" id="IPR036565">
    <property type="entry name" value="Mur-like_cat_sf"/>
</dbReference>
<dbReference type="PANTHER" id="PTHR23135:SF4">
    <property type="entry name" value="UDP-N-ACETYLMURAMOYL-L-ALANYL-D-GLUTAMATE--2,6-DIAMINOPIMELATE LIGASE MURE HOMOLOG, CHLOROPLASTIC"/>
    <property type="match status" value="1"/>
</dbReference>